<accession>A0ABY7K2A8</accession>
<protein>
    <submittedName>
        <fullName evidence="1">Uncharacterized protein</fullName>
    </submittedName>
</protein>
<evidence type="ECO:0000313" key="2">
    <source>
        <dbReference type="Proteomes" id="UP001164693"/>
    </source>
</evidence>
<name>A0ABY7K2A8_9ACTN</name>
<proteinExistence type="predicted"/>
<dbReference type="Proteomes" id="UP001164693">
    <property type="component" value="Chromosome"/>
</dbReference>
<keyword evidence="2" id="KW-1185">Reference proteome</keyword>
<reference evidence="1" key="1">
    <citation type="submission" date="2022-05" db="EMBL/GenBank/DDBJ databases">
        <title>Jatrophihabitans sp. SB3-54 whole genome sequence.</title>
        <authorList>
            <person name="Suh M.K."/>
            <person name="Eom M.K."/>
            <person name="Kim J.S."/>
            <person name="Kim H.S."/>
            <person name="Do H.E."/>
            <person name="Shin Y.K."/>
            <person name="Lee J.-S."/>
        </authorList>
    </citation>
    <scope>NUCLEOTIDE SEQUENCE</scope>
    <source>
        <strain evidence="1">SB3-54</strain>
    </source>
</reference>
<evidence type="ECO:0000313" key="1">
    <source>
        <dbReference type="EMBL" id="WAX58325.1"/>
    </source>
</evidence>
<sequence>MSDRDLLARITAGPRFLLLGQGSDRPKLADARDKHGWFFPEELSAGPASEVPDLRPEDLRAYASLIGDLARPDGLEVVTSLAWNGVLTTRIDGATSRWFEAKWRRIVPTAASGGRGSRSATELQVRYLFGGLDLPEDERPPDSVLSWVDTQRAATDALSELATSAITPRGVLLIEGWSSRDWLSAKDLYNFASRLAPGQVHLFSATADVVSDSLIGAAASRGVIVTHAESLSDFLAGASTAGLLLEPSGEAVDRTRLIPAGPGFVSVDVATWNRIIGTARPVDLELLEPFPYALGPITYQRFRGFLGAPEGAPPWRAVASSMKLPRTFEPDLLRVVEAALDDPEDVGPILLQGQTAAGKSLALVWLAQALAKAGRAAVLHQSRRRDRPSATEVEAYGLWAEAVAGLKTVLIWDGMVDADDYFALHRQLRARGQRVVIVGSTYLTAEVGKRTVTAPIHLDSEEADKVGPWLGAYGIEMPPTASGADTSFLALLYRALPETEAGLRRGLALEMRAAESGMEALSRDRAQREPEKRLTAIAEALMAAGFDIEALAPATHPPEDLPDLAFGERSTTEQLSAMLLVAGRRGLSVPLELALRIVGREGSSAIVDFVQRFDIFRWTEEANGTQFLGVRTRLEAELLAREDLTDLTEIDVVTSFIESVRPDMNGRTGGDEVQFIVDLLDLIGPQSDEQGRYARWYGELADAFADQRARSGSVHPRLVLMEVNLSRENVKRSQRSGLMQRDERLARLRDSEQLLLRTLEEGDTSARGRLNLYVELAASIGSQVFELVSGEDVPERGSVSALLDRLVDAVMRAREADPENIYPVDVLAWTARDAVTGGELDPESKLTLLADAQASLDSLDPEDLSPGQRAKYRARQADIAKLLGDKDLEVSYLRELAAMDNPAAYYLLASRAANSKSDDAVKVALDTLMSAPASIRDDWKCARLILDLYWQQRTGGRLLRGERQTVPFGQPEWDACLDLVNSLHGAAGFDQYRIAFVRGLALFHLGSIASAQAEFRSLGSLGLDVSRRVFLAYLASNPDGTPRGFTGRVASAAPDGRRGKVWVDQLRAEVDFVPLRFSPDGYRSKNEVLPTFHIGFNYRGPIADPIRHGGRGPGSRPA</sequence>
<organism evidence="1 2">
    <name type="scientific">Jatrophihabitans cynanchi</name>
    <dbReference type="NCBI Taxonomy" id="2944128"/>
    <lineage>
        <taxon>Bacteria</taxon>
        <taxon>Bacillati</taxon>
        <taxon>Actinomycetota</taxon>
        <taxon>Actinomycetes</taxon>
        <taxon>Jatrophihabitantales</taxon>
        <taxon>Jatrophihabitantaceae</taxon>
        <taxon>Jatrophihabitans</taxon>
    </lineage>
</organism>
<gene>
    <name evidence="1" type="ORF">M6B22_06045</name>
</gene>
<dbReference type="EMBL" id="CP097463">
    <property type="protein sequence ID" value="WAX58325.1"/>
    <property type="molecule type" value="Genomic_DNA"/>
</dbReference>
<dbReference type="RefSeq" id="WP_269444874.1">
    <property type="nucleotide sequence ID" value="NZ_CP097463.1"/>
</dbReference>